<protein>
    <submittedName>
        <fullName evidence="1">Tunicamycin resistance protein</fullName>
    </submittedName>
</protein>
<organism evidence="1 3">
    <name type="scientific">Streptomyces lavendulae subsp. lavendulae</name>
    <dbReference type="NCBI Taxonomy" id="58340"/>
    <lineage>
        <taxon>Bacteria</taxon>
        <taxon>Bacillati</taxon>
        <taxon>Actinomycetota</taxon>
        <taxon>Actinomycetes</taxon>
        <taxon>Kitasatosporales</taxon>
        <taxon>Streptomycetaceae</taxon>
        <taxon>Streptomyces</taxon>
    </lineage>
</organism>
<dbReference type="RefSeq" id="WP_030239895.1">
    <property type="nucleotide sequence ID" value="NZ_CP024985.1"/>
</dbReference>
<dbReference type="GeneID" id="49388738"/>
<gene>
    <name evidence="1" type="primary">tmrB1</name>
    <name evidence="2" type="synonym">tmrB5</name>
    <name evidence="1" type="ORF">SLAV_00360</name>
    <name evidence="2" type="ORF">SLAV_39030</name>
</gene>
<dbReference type="Pfam" id="PF13671">
    <property type="entry name" value="AAA_33"/>
    <property type="match status" value="1"/>
</dbReference>
<name>A0A2K8P5H5_STRLA</name>
<dbReference type="KEGG" id="slx:SLAV_39030"/>
<evidence type="ECO:0000313" key="1">
    <source>
        <dbReference type="EMBL" id="ATZ22002.1"/>
    </source>
</evidence>
<dbReference type="EMBL" id="CP024985">
    <property type="protein sequence ID" value="ATZ22002.1"/>
    <property type="molecule type" value="Genomic_DNA"/>
</dbReference>
<reference evidence="1 3" key="1">
    <citation type="submission" date="2017-11" db="EMBL/GenBank/DDBJ databases">
        <title>Complete genome sequence of Streptomyces lavendulae subsp. lavendulae CCM 3239 (formerly 'Streptomyces aureofaciens CCM 3239'), the producer of the angucycline-type antibiotic auricin.</title>
        <authorList>
            <person name="Busche T."/>
            <person name="Novakova R."/>
            <person name="Al'Dilaimi A."/>
            <person name="Homerova D."/>
            <person name="Feckova L."/>
            <person name="Rezuchova B."/>
            <person name="Mingyar E."/>
            <person name="Csolleiova D."/>
            <person name="Bekeova C."/>
            <person name="Winkler A."/>
            <person name="Sevcikova B."/>
            <person name="Kalinowski J."/>
            <person name="Kormanec J."/>
            <person name="Ruckert C."/>
        </authorList>
    </citation>
    <scope>NUCLEOTIDE SEQUENCE [LARGE SCALE GENOMIC DNA]</scope>
    <source>
        <strain evidence="1 3">CCM 3239</strain>
    </source>
</reference>
<sequence>MIIWINGAFGAGKSTLDAGLREALPGSVVADPEDVGSLLRSSMRGHPHAVRNYQEYPAWRRLTVRLVTELHHLAGGTVIVPMTVLHQPYARDMLEPLAALGVPVHHLGLHTDPSPLRARIDASLEYPHDEARSEAVRAHRRRGINDYEQAFKAWLNTARVIDTGSLTPGQVLEAALAQLART</sequence>
<dbReference type="OrthoDB" id="9799092at2"/>
<evidence type="ECO:0000313" key="3">
    <source>
        <dbReference type="Proteomes" id="UP000231791"/>
    </source>
</evidence>
<dbReference type="EMBL" id="CP024985">
    <property type="protein sequence ID" value="ATZ29569.1"/>
    <property type="molecule type" value="Genomic_DNA"/>
</dbReference>
<dbReference type="Gene3D" id="3.40.50.300">
    <property type="entry name" value="P-loop containing nucleotide triphosphate hydrolases"/>
    <property type="match status" value="1"/>
</dbReference>
<evidence type="ECO:0000313" key="2">
    <source>
        <dbReference type="EMBL" id="ATZ29569.1"/>
    </source>
</evidence>
<dbReference type="KEGG" id="slx:SLAV_00360"/>
<dbReference type="InterPro" id="IPR027417">
    <property type="entry name" value="P-loop_NTPase"/>
</dbReference>
<proteinExistence type="predicted"/>
<accession>A0A2K8P5H5</accession>
<dbReference type="SUPFAM" id="SSF52540">
    <property type="entry name" value="P-loop containing nucleoside triphosphate hydrolases"/>
    <property type="match status" value="1"/>
</dbReference>
<keyword evidence="3" id="KW-1185">Reference proteome</keyword>
<dbReference type="Proteomes" id="UP000231791">
    <property type="component" value="Chromosome"/>
</dbReference>
<dbReference type="AlphaFoldDB" id="A0A2K8P5H5"/>